<name>A0AAJ2VRZ6_9ENTR</name>
<feature type="transmembrane region" description="Helical" evidence="6">
    <location>
        <begin position="263"/>
        <end position="282"/>
    </location>
</feature>
<dbReference type="Pfam" id="PF00563">
    <property type="entry name" value="EAL"/>
    <property type="match status" value="1"/>
</dbReference>
<dbReference type="EMBL" id="JAWXRC010000023">
    <property type="protein sequence ID" value="MDX6031450.1"/>
    <property type="molecule type" value="Genomic_DNA"/>
</dbReference>
<dbReference type="CDD" id="cd01948">
    <property type="entry name" value="EAL"/>
    <property type="match status" value="1"/>
</dbReference>
<feature type="transmembrane region" description="Helical" evidence="6">
    <location>
        <begin position="169"/>
        <end position="190"/>
    </location>
</feature>
<dbReference type="PANTHER" id="PTHR33121:SF64">
    <property type="entry name" value="CYCLIC DI-GMP PHOSPHODIESTERASE PDEF"/>
    <property type="match status" value="1"/>
</dbReference>
<evidence type="ECO:0000256" key="1">
    <source>
        <dbReference type="ARBA" id="ARBA00004651"/>
    </source>
</evidence>
<accession>A0AAJ2VRZ6</accession>
<gene>
    <name evidence="8" type="ORF">SIL20_08025</name>
</gene>
<feature type="transmembrane region" description="Helical" evidence="6">
    <location>
        <begin position="126"/>
        <end position="149"/>
    </location>
</feature>
<dbReference type="Gene3D" id="3.20.20.450">
    <property type="entry name" value="EAL domain"/>
    <property type="match status" value="1"/>
</dbReference>
<dbReference type="InterPro" id="IPR001633">
    <property type="entry name" value="EAL_dom"/>
</dbReference>
<dbReference type="GO" id="GO:0005886">
    <property type="term" value="C:plasma membrane"/>
    <property type="evidence" value="ECO:0007669"/>
    <property type="project" value="UniProtKB-SubCell"/>
</dbReference>
<feature type="transmembrane region" description="Helical" evidence="6">
    <location>
        <begin position="294"/>
        <end position="315"/>
    </location>
</feature>
<comment type="caution">
    <text evidence="8">The sequence shown here is derived from an EMBL/GenBank/DDBJ whole genome shotgun (WGS) entry which is preliminary data.</text>
</comment>
<sequence length="751" mass="85276">MHLIKFYKNNRDKWWGLPLILPLLLLPVARMANTFARIDGGVVSLYYLPLALLLSLMLFFGLKALPGIIAGIWLVICPGMNVPESICITFHFLIPLTLSWGGYRVFAPRRHDLSYGCARLMPQRIFWQMFFPATVFQFLLLACVFFEILPARLSLAGAGPLTLHSLINYQSLLMGCFTGVPLSYLVIRIIRHPRYLKSFISQLRLQIDPRVTTLEMGIWSLAVLILIGLLFIPMANSASIFTTNYTLSLLLPVMLWGSMRFGYRLMAIIWTVLLIVSIHFFYRYVPVYASYSNQLAITSSSYLVFSFIVIYMAMLATRQRFIHARVQRMAFIDPVVQLPNLWALTRKLAATPWSVICFLRIPELEVLGRHYGMMVRIQYKQNLGKWLEPELHEGECIYHLSGHDMVIRLNTEDHAARIAAIDERIKQFRFIWDGMPLQPNVGVSYCHVRSPVMQLPMLLGELSTIANASLVTGLPENLQHRNAVHLQQRLKDKVTMMNRLQLALEHGHFSLMAQPIVGIRGDSYHEVLLRLKGEDRQLILPEEFLPVAHEFGLSSRIDLWVLENTLQFMDSHRETLPGLRLSVNISPSSACGSQFPKAVADLLKRHNIQGWQLIFEITESQSLSHPDQALLNMNHLQALGCRIAIDDFGTGYASYSRLKKVSADILKIDGSFIKNLLSSSLDYQIVSSICQLARMKNMQVVAEYVESQALSDAALALGIDYLQGYYIGKPEPLESLAAGRIKPLTSGRNLW</sequence>
<dbReference type="InterPro" id="IPR050706">
    <property type="entry name" value="Cyclic-di-GMP_PDE-like"/>
</dbReference>
<dbReference type="PROSITE" id="PS50883">
    <property type="entry name" value="EAL"/>
    <property type="match status" value="1"/>
</dbReference>
<dbReference type="SMART" id="SM00052">
    <property type="entry name" value="EAL"/>
    <property type="match status" value="1"/>
</dbReference>
<evidence type="ECO:0000256" key="4">
    <source>
        <dbReference type="ARBA" id="ARBA00022989"/>
    </source>
</evidence>
<dbReference type="GO" id="GO:0071111">
    <property type="term" value="F:cyclic-guanylate-specific phosphodiesterase activity"/>
    <property type="evidence" value="ECO:0007669"/>
    <property type="project" value="InterPro"/>
</dbReference>
<keyword evidence="4 6" id="KW-1133">Transmembrane helix</keyword>
<feature type="transmembrane region" description="Helical" evidence="6">
    <location>
        <begin position="211"/>
        <end position="232"/>
    </location>
</feature>
<dbReference type="InterPro" id="IPR007895">
    <property type="entry name" value="MASE1"/>
</dbReference>
<dbReference type="InterPro" id="IPR035919">
    <property type="entry name" value="EAL_sf"/>
</dbReference>
<keyword evidence="2" id="KW-1003">Cell membrane</keyword>
<proteinExistence type="predicted"/>
<comment type="subcellular location">
    <subcellularLocation>
        <location evidence="1">Cell membrane</location>
        <topology evidence="1">Multi-pass membrane protein</topology>
    </subcellularLocation>
</comment>
<feature type="transmembrane region" description="Helical" evidence="6">
    <location>
        <begin position="88"/>
        <end position="106"/>
    </location>
</feature>
<dbReference type="Pfam" id="PF05231">
    <property type="entry name" value="MASE1"/>
    <property type="match status" value="1"/>
</dbReference>
<dbReference type="RefSeq" id="WP_319628023.1">
    <property type="nucleotide sequence ID" value="NZ_JAWXRB010000031.1"/>
</dbReference>
<feature type="transmembrane region" description="Helical" evidence="6">
    <location>
        <begin position="45"/>
        <end position="76"/>
    </location>
</feature>
<dbReference type="PANTHER" id="PTHR33121">
    <property type="entry name" value="CYCLIC DI-GMP PHOSPHODIESTERASE PDEF"/>
    <property type="match status" value="1"/>
</dbReference>
<dbReference type="Proteomes" id="UP001282336">
    <property type="component" value="Unassembled WGS sequence"/>
</dbReference>
<keyword evidence="3 6" id="KW-0812">Transmembrane</keyword>
<evidence type="ECO:0000259" key="7">
    <source>
        <dbReference type="PROSITE" id="PS50883"/>
    </source>
</evidence>
<dbReference type="AlphaFoldDB" id="A0AAJ2VRZ6"/>
<dbReference type="SUPFAM" id="SSF141868">
    <property type="entry name" value="EAL domain-like"/>
    <property type="match status" value="1"/>
</dbReference>
<feature type="transmembrane region" description="Helical" evidence="6">
    <location>
        <begin position="14"/>
        <end position="33"/>
    </location>
</feature>
<keyword evidence="5 6" id="KW-0472">Membrane</keyword>
<organism evidence="8 9">
    <name type="scientific">Scandinavium lactucae</name>
    <dbReference type="NCBI Taxonomy" id="3095028"/>
    <lineage>
        <taxon>Bacteria</taxon>
        <taxon>Pseudomonadati</taxon>
        <taxon>Pseudomonadota</taxon>
        <taxon>Gammaproteobacteria</taxon>
        <taxon>Enterobacterales</taxon>
        <taxon>Enterobacteriaceae</taxon>
        <taxon>Scandinavium</taxon>
    </lineage>
</organism>
<protein>
    <submittedName>
        <fullName evidence="8">EAL domain-containing protein</fullName>
    </submittedName>
</protein>
<dbReference type="SMART" id="SM00267">
    <property type="entry name" value="GGDEF"/>
    <property type="match status" value="1"/>
</dbReference>
<evidence type="ECO:0000313" key="9">
    <source>
        <dbReference type="Proteomes" id="UP001282336"/>
    </source>
</evidence>
<evidence type="ECO:0000256" key="6">
    <source>
        <dbReference type="SAM" id="Phobius"/>
    </source>
</evidence>
<evidence type="ECO:0000256" key="5">
    <source>
        <dbReference type="ARBA" id="ARBA00023136"/>
    </source>
</evidence>
<dbReference type="InterPro" id="IPR000160">
    <property type="entry name" value="GGDEF_dom"/>
</dbReference>
<evidence type="ECO:0000313" key="8">
    <source>
        <dbReference type="EMBL" id="MDX6031450.1"/>
    </source>
</evidence>
<evidence type="ECO:0000256" key="2">
    <source>
        <dbReference type="ARBA" id="ARBA00022475"/>
    </source>
</evidence>
<feature type="domain" description="EAL" evidence="7">
    <location>
        <begin position="493"/>
        <end position="744"/>
    </location>
</feature>
<evidence type="ECO:0000256" key="3">
    <source>
        <dbReference type="ARBA" id="ARBA00022692"/>
    </source>
</evidence>
<reference evidence="8" key="1">
    <citation type="submission" date="2023-11" db="EMBL/GenBank/DDBJ databases">
        <title>Scandinavium wanjuensis sp. nov., isolated from lettuce South Korea.</title>
        <authorList>
            <person name="Park J."/>
            <person name="Park S."/>
            <person name="Oh K.K."/>
            <person name="Cho G.S."/>
            <person name="Franz C.M.A.P."/>
        </authorList>
    </citation>
    <scope>NUCLEOTIDE SEQUENCE</scope>
    <source>
        <strain evidence="8">V105_12</strain>
    </source>
</reference>